<name>A0A173LMJ2_9ACTN</name>
<dbReference type="STRING" id="499555.BJL86_1973"/>
<evidence type="ECO:0000313" key="3">
    <source>
        <dbReference type="Proteomes" id="UP000186104"/>
    </source>
</evidence>
<dbReference type="Gene3D" id="1.25.40.10">
    <property type="entry name" value="Tetratricopeptide repeat domain"/>
    <property type="match status" value="1"/>
</dbReference>
<protein>
    <recommendedName>
        <fullName evidence="4">Thioredoxin domain-containing protein</fullName>
    </recommendedName>
</protein>
<dbReference type="EMBL" id="CP015961">
    <property type="protein sequence ID" value="ANI92741.1"/>
    <property type="molecule type" value="Genomic_DNA"/>
</dbReference>
<dbReference type="OrthoDB" id="5181746at2"/>
<dbReference type="CDD" id="cd02956">
    <property type="entry name" value="ybbN"/>
    <property type="match status" value="1"/>
</dbReference>
<evidence type="ECO:0008006" key="4">
    <source>
        <dbReference type="Google" id="ProtNLM"/>
    </source>
</evidence>
<dbReference type="KEGG" id="dtm:BJL86_1973"/>
<reference evidence="2 3" key="1">
    <citation type="submission" date="2016-06" db="EMBL/GenBank/DDBJ databases">
        <title>Complete genome sequence of a saline-alkali tolerant type strain Dietzia timorensis ID05-A0528T.</title>
        <authorList>
            <person name="Wu X."/>
        </authorList>
    </citation>
    <scope>NUCLEOTIDE SEQUENCE [LARGE SCALE GENOMIC DNA]</scope>
    <source>
        <strain evidence="2 3">ID05-A0528</strain>
    </source>
</reference>
<feature type="region of interest" description="Disordered" evidence="1">
    <location>
        <begin position="170"/>
        <end position="194"/>
    </location>
</feature>
<feature type="compositionally biased region" description="Low complexity" evidence="1">
    <location>
        <begin position="1"/>
        <end position="15"/>
    </location>
</feature>
<dbReference type="InterPro" id="IPR011990">
    <property type="entry name" value="TPR-like_helical_dom_sf"/>
</dbReference>
<dbReference type="RefSeq" id="WP_082908346.1">
    <property type="nucleotide sequence ID" value="NZ_CP015961.1"/>
</dbReference>
<proteinExistence type="predicted"/>
<dbReference type="SUPFAM" id="SSF52833">
    <property type="entry name" value="Thioredoxin-like"/>
    <property type="match status" value="1"/>
</dbReference>
<evidence type="ECO:0000313" key="2">
    <source>
        <dbReference type="EMBL" id="ANI92741.1"/>
    </source>
</evidence>
<keyword evidence="3" id="KW-1185">Reference proteome</keyword>
<dbReference type="InterPro" id="IPR036249">
    <property type="entry name" value="Thioredoxin-like_sf"/>
</dbReference>
<evidence type="ECO:0000256" key="1">
    <source>
        <dbReference type="SAM" id="MobiDB-lite"/>
    </source>
</evidence>
<accession>A0A173LMJ2</accession>
<dbReference type="Gene3D" id="3.40.30.10">
    <property type="entry name" value="Glutaredoxin"/>
    <property type="match status" value="1"/>
</dbReference>
<sequence>MTRPGSRSGNNPSPSDARLAASLSGAVDLSGLKDRADAQQRGAGQQAGTPTGGAQASNATSVQVTEQNFEAEVLMRSMKVPVLVELGSSRAPTAMTATLQQMAAADGGSWVHAYADVDQAPGIAQAFRAQGVPMVIAVAGGRPLTEFEGEQPEDQLRLVIDKVLEVTAGKLEGAGEQPVEGEPEEPSDPERDAAENALAEGDLAAAEERFQALVDSRSGDHSLIEALRFVQVSRRVADENDPAAEGQSDQIREVLSKADIQIMAGNYAGAFEGVIAAIRTSAGDEKNLLRTRLLELLDTLPANDPDALAARRNLATALY</sequence>
<feature type="compositionally biased region" description="Low complexity" evidence="1">
    <location>
        <begin position="39"/>
        <end position="56"/>
    </location>
</feature>
<gene>
    <name evidence="2" type="ORF">BJL86_1973</name>
</gene>
<dbReference type="AlphaFoldDB" id="A0A173LMJ2"/>
<dbReference type="Pfam" id="PF14561">
    <property type="entry name" value="TPR_20"/>
    <property type="match status" value="1"/>
</dbReference>
<organism evidence="2 3">
    <name type="scientific">Dietzia timorensis</name>
    <dbReference type="NCBI Taxonomy" id="499555"/>
    <lineage>
        <taxon>Bacteria</taxon>
        <taxon>Bacillati</taxon>
        <taxon>Actinomycetota</taxon>
        <taxon>Actinomycetes</taxon>
        <taxon>Mycobacteriales</taxon>
        <taxon>Dietziaceae</taxon>
        <taxon>Dietzia</taxon>
    </lineage>
</organism>
<dbReference type="Proteomes" id="UP000186104">
    <property type="component" value="Chromosome"/>
</dbReference>
<feature type="region of interest" description="Disordered" evidence="1">
    <location>
        <begin position="1"/>
        <end position="61"/>
    </location>
</feature>